<sequence length="94" mass="9582">MGQFSMEKSLPPGSVLRGNQHRWTVLAPVTGSRRGALAGTYGGATAEAPVGTTAGVDRLIGGFERSMVLSPVVVQAESGTNFAVGIGGLTLKPQ</sequence>
<dbReference type="Proteomes" id="UP000292781">
    <property type="component" value="Unassembled WGS sequence"/>
</dbReference>
<evidence type="ECO:0000313" key="1">
    <source>
        <dbReference type="EMBL" id="TBW37675.1"/>
    </source>
</evidence>
<dbReference type="InterPro" id="IPR009333">
    <property type="entry name" value="DUF992"/>
</dbReference>
<protein>
    <submittedName>
        <fullName evidence="1">DUF992 domain-containing protein</fullName>
    </submittedName>
</protein>
<proteinExistence type="predicted"/>
<accession>A0A4Q9VPK8</accession>
<comment type="caution">
    <text evidence="1">The sequence shown here is derived from an EMBL/GenBank/DDBJ whole genome shotgun (WGS) entry which is preliminary data.</text>
</comment>
<name>A0A4Q9VPK8_9HYPH</name>
<organism evidence="1 2">
    <name type="scientific">Siculibacillus lacustris</name>
    <dbReference type="NCBI Taxonomy" id="1549641"/>
    <lineage>
        <taxon>Bacteria</taxon>
        <taxon>Pseudomonadati</taxon>
        <taxon>Pseudomonadota</taxon>
        <taxon>Alphaproteobacteria</taxon>
        <taxon>Hyphomicrobiales</taxon>
        <taxon>Ancalomicrobiaceae</taxon>
        <taxon>Siculibacillus</taxon>
    </lineage>
</organism>
<keyword evidence="2" id="KW-1185">Reference proteome</keyword>
<dbReference type="EMBL" id="SJFN01000014">
    <property type="protein sequence ID" value="TBW37675.1"/>
    <property type="molecule type" value="Genomic_DNA"/>
</dbReference>
<dbReference type="RefSeq" id="WP_131309642.1">
    <property type="nucleotide sequence ID" value="NZ_SJFN01000014.1"/>
</dbReference>
<dbReference type="AlphaFoldDB" id="A0A4Q9VPK8"/>
<gene>
    <name evidence="1" type="ORF">EYW49_11255</name>
</gene>
<dbReference type="Pfam" id="PF06186">
    <property type="entry name" value="DUF992"/>
    <property type="match status" value="1"/>
</dbReference>
<dbReference type="OrthoDB" id="7362478at2"/>
<evidence type="ECO:0000313" key="2">
    <source>
        <dbReference type="Proteomes" id="UP000292781"/>
    </source>
</evidence>
<reference evidence="1 2" key="1">
    <citation type="submission" date="2019-02" db="EMBL/GenBank/DDBJ databases">
        <title>Siculibacillus lacustris gen. nov., sp. nov., a new rosette-forming bacterium isolated from a freshwater crater lake (Lake St. Ana, Romania).</title>
        <authorList>
            <person name="Felfoldi T."/>
            <person name="Marton Z."/>
            <person name="Szabo A."/>
            <person name="Mentes A."/>
            <person name="Boka K."/>
            <person name="Marialigeti K."/>
            <person name="Mathe I."/>
            <person name="Koncz M."/>
            <person name="Schumann P."/>
            <person name="Toth E."/>
        </authorList>
    </citation>
    <scope>NUCLEOTIDE SEQUENCE [LARGE SCALE GENOMIC DNA]</scope>
    <source>
        <strain evidence="1 2">SA-279</strain>
    </source>
</reference>